<name>A0ABS2MY65_9BACI</name>
<protein>
    <submittedName>
        <fullName evidence="1">RNA-binding Zn-ribbon protein involved in translation (DUF1610 family)</fullName>
    </submittedName>
</protein>
<proteinExistence type="predicted"/>
<reference evidence="1 2" key="1">
    <citation type="submission" date="2021-01" db="EMBL/GenBank/DDBJ databases">
        <title>Genomic Encyclopedia of Type Strains, Phase IV (KMG-IV): sequencing the most valuable type-strain genomes for metagenomic binning, comparative biology and taxonomic classification.</title>
        <authorList>
            <person name="Goeker M."/>
        </authorList>
    </citation>
    <scope>NUCLEOTIDE SEQUENCE [LARGE SCALE GENOMIC DNA]</scope>
    <source>
        <strain evidence="1 2">DSM 23711</strain>
    </source>
</reference>
<sequence>MRRICEVCGRIEEVEKEGRPYDILDVCPECSEHTINRISDVE</sequence>
<comment type="caution">
    <text evidence="1">The sequence shown here is derived from an EMBL/GenBank/DDBJ whole genome shotgun (WGS) entry which is preliminary data.</text>
</comment>
<evidence type="ECO:0000313" key="1">
    <source>
        <dbReference type="EMBL" id="MBM7570832.1"/>
    </source>
</evidence>
<keyword evidence="2" id="KW-1185">Reference proteome</keyword>
<gene>
    <name evidence="1" type="ORF">JOC48_001310</name>
</gene>
<evidence type="ECO:0000313" key="2">
    <source>
        <dbReference type="Proteomes" id="UP001296943"/>
    </source>
</evidence>
<dbReference type="Proteomes" id="UP001296943">
    <property type="component" value="Unassembled WGS sequence"/>
</dbReference>
<organism evidence="1 2">
    <name type="scientific">Aquibacillus albus</name>
    <dbReference type="NCBI Taxonomy" id="1168171"/>
    <lineage>
        <taxon>Bacteria</taxon>
        <taxon>Bacillati</taxon>
        <taxon>Bacillota</taxon>
        <taxon>Bacilli</taxon>
        <taxon>Bacillales</taxon>
        <taxon>Bacillaceae</taxon>
        <taxon>Aquibacillus</taxon>
    </lineage>
</organism>
<accession>A0ABS2MY65</accession>
<dbReference type="EMBL" id="JAFBDR010000005">
    <property type="protein sequence ID" value="MBM7570832.1"/>
    <property type="molecule type" value="Genomic_DNA"/>
</dbReference>
<dbReference type="RefSeq" id="WP_275580717.1">
    <property type="nucleotide sequence ID" value="NZ_JAFBDR010000005.1"/>
</dbReference>